<comment type="caution">
    <text evidence="3">The sequence shown here is derived from an EMBL/GenBank/DDBJ whole genome shotgun (WGS) entry which is preliminary data.</text>
</comment>
<dbReference type="PROSITE" id="PS51257">
    <property type="entry name" value="PROKAR_LIPOPROTEIN"/>
    <property type="match status" value="1"/>
</dbReference>
<feature type="chain" id="PRO_5040159706" evidence="2">
    <location>
        <begin position="20"/>
        <end position="204"/>
    </location>
</feature>
<evidence type="ECO:0000256" key="1">
    <source>
        <dbReference type="SAM" id="Phobius"/>
    </source>
</evidence>
<keyword evidence="1" id="KW-0472">Membrane</keyword>
<evidence type="ECO:0000313" key="3">
    <source>
        <dbReference type="EMBL" id="KAH7113799.1"/>
    </source>
</evidence>
<feature type="transmembrane region" description="Helical" evidence="1">
    <location>
        <begin position="116"/>
        <end position="139"/>
    </location>
</feature>
<dbReference type="EMBL" id="JAGMWT010000018">
    <property type="protein sequence ID" value="KAH7113799.1"/>
    <property type="molecule type" value="Genomic_DNA"/>
</dbReference>
<evidence type="ECO:0000256" key="2">
    <source>
        <dbReference type="SAM" id="SignalP"/>
    </source>
</evidence>
<evidence type="ECO:0000313" key="4">
    <source>
        <dbReference type="Proteomes" id="UP000700596"/>
    </source>
</evidence>
<dbReference type="OrthoDB" id="10561479at2759"/>
<feature type="signal peptide" evidence="2">
    <location>
        <begin position="1"/>
        <end position="19"/>
    </location>
</feature>
<keyword evidence="2" id="KW-0732">Signal</keyword>
<gene>
    <name evidence="3" type="ORF">B0J11DRAFT_140281</name>
</gene>
<dbReference type="Proteomes" id="UP000700596">
    <property type="component" value="Unassembled WGS sequence"/>
</dbReference>
<accession>A0A9P9D734</accession>
<proteinExistence type="predicted"/>
<organism evidence="3 4">
    <name type="scientific">Dendryphion nanum</name>
    <dbReference type="NCBI Taxonomy" id="256645"/>
    <lineage>
        <taxon>Eukaryota</taxon>
        <taxon>Fungi</taxon>
        <taxon>Dikarya</taxon>
        <taxon>Ascomycota</taxon>
        <taxon>Pezizomycotina</taxon>
        <taxon>Dothideomycetes</taxon>
        <taxon>Pleosporomycetidae</taxon>
        <taxon>Pleosporales</taxon>
        <taxon>Torulaceae</taxon>
        <taxon>Dendryphion</taxon>
    </lineage>
</organism>
<protein>
    <submittedName>
        <fullName evidence="3">Uncharacterized protein</fullName>
    </submittedName>
</protein>
<sequence length="204" mass="21983">MKSLFSLLVVLSCSCLVAAAEPSTTTLSTRYILIKPTQSGIALIEPVTRAYGSKLRVMNVTSIPYTSSTFSYSTSSTLAPITPTLDVSLQVTSVPAPAETSATSISSRRSNGFSTLAVMGVLAGTAVLLVFALIICLVLRQQKRKRYKKMLETATSSKNNSPSLKNGSLKGIVVTREVESKVVPIRMEDMNDQQVRFSVQKKPS</sequence>
<keyword evidence="1" id="KW-0812">Transmembrane</keyword>
<reference evidence="3" key="1">
    <citation type="journal article" date="2021" name="Nat. Commun.">
        <title>Genetic determinants of endophytism in the Arabidopsis root mycobiome.</title>
        <authorList>
            <person name="Mesny F."/>
            <person name="Miyauchi S."/>
            <person name="Thiergart T."/>
            <person name="Pickel B."/>
            <person name="Atanasova L."/>
            <person name="Karlsson M."/>
            <person name="Huettel B."/>
            <person name="Barry K.W."/>
            <person name="Haridas S."/>
            <person name="Chen C."/>
            <person name="Bauer D."/>
            <person name="Andreopoulos W."/>
            <person name="Pangilinan J."/>
            <person name="LaButti K."/>
            <person name="Riley R."/>
            <person name="Lipzen A."/>
            <person name="Clum A."/>
            <person name="Drula E."/>
            <person name="Henrissat B."/>
            <person name="Kohler A."/>
            <person name="Grigoriev I.V."/>
            <person name="Martin F.M."/>
            <person name="Hacquard S."/>
        </authorList>
    </citation>
    <scope>NUCLEOTIDE SEQUENCE</scope>
    <source>
        <strain evidence="3">MPI-CAGE-CH-0243</strain>
    </source>
</reference>
<name>A0A9P9D734_9PLEO</name>
<keyword evidence="4" id="KW-1185">Reference proteome</keyword>
<dbReference type="AlphaFoldDB" id="A0A9P9D734"/>
<keyword evidence="1" id="KW-1133">Transmembrane helix</keyword>